<name>A0A9I9CSU5_CUCME</name>
<reference evidence="3" key="1">
    <citation type="submission" date="2023-03" db="UniProtKB">
        <authorList>
            <consortium name="EnsemblPlants"/>
        </authorList>
    </citation>
    <scope>IDENTIFICATION</scope>
</reference>
<dbReference type="Gramene" id="MELO3C007867.2.1">
    <property type="protein sequence ID" value="MELO3C007867.2.1"/>
    <property type="gene ID" value="MELO3C007867.2"/>
</dbReference>
<sequence>MTARYCIGVFSLHLPLYTALISVLLQAVEMNAIAVPTSNCYVFDNSSHIIDFSSWVGQPFEYDGKDSDLVVRFCKDVESRSQMGYVDFGRFDKFNSFVSGSGHANFVQDYYYGDLTSCEQSYDKLGRTALVNVICGSCLNGQCKGGLGCICNITYESSCRVIVDLAIPCANQGPRVFKGFTVGFHPRSWEVVRNLCHFKLTLKEIILNSFTKKFFNTQVYNGLTQLGFEKPNHAFSFSTEQTSVALYMTAIASLSSLLQKPIIQVNPENGLEVKVSGSGATGSYPTTLSPSMLMIDWRCYVARDIPYEVNVTIPVADYEPVSFFLTKMCEKRQDVQGDSTKGWATFGILSCIFIVVASLFCCGGFVYKARVQGQRGIDALPGMALLSACLETVTGAGPSYPRAEGINSGLVSEASWDRPPSSSSSRQTWTPTEKNYGSI</sequence>
<keyword evidence="2" id="KW-0472">Membrane</keyword>
<evidence type="ECO:0000256" key="1">
    <source>
        <dbReference type="SAM" id="MobiDB-lite"/>
    </source>
</evidence>
<keyword evidence="2" id="KW-1133">Transmembrane helix</keyword>
<accession>A0A9I9CSU5</accession>
<feature type="region of interest" description="Disordered" evidence="1">
    <location>
        <begin position="412"/>
        <end position="439"/>
    </location>
</feature>
<dbReference type="PANTHER" id="PTHR35752">
    <property type="entry name" value="G-PROTEIN COUPLED RECEPTOR"/>
    <property type="match status" value="1"/>
</dbReference>
<feature type="compositionally biased region" description="Polar residues" evidence="1">
    <location>
        <begin position="427"/>
        <end position="439"/>
    </location>
</feature>
<keyword evidence="2" id="KW-0812">Transmembrane</keyword>
<dbReference type="EnsemblPlants" id="MELO3C007867.2.1">
    <property type="protein sequence ID" value="MELO3C007867.2.1"/>
    <property type="gene ID" value="MELO3C007867.2"/>
</dbReference>
<dbReference type="AlphaFoldDB" id="A0A9I9CSU5"/>
<evidence type="ECO:0000256" key="2">
    <source>
        <dbReference type="SAM" id="Phobius"/>
    </source>
</evidence>
<evidence type="ECO:0000313" key="3">
    <source>
        <dbReference type="EnsemblPlants" id="MELO3C007867.2.1"/>
    </source>
</evidence>
<evidence type="ECO:0008006" key="4">
    <source>
        <dbReference type="Google" id="ProtNLM"/>
    </source>
</evidence>
<proteinExistence type="predicted"/>
<dbReference type="PANTHER" id="PTHR35752:SF1">
    <property type="entry name" value="G-PROTEIN COUPLED RECEPTOR"/>
    <property type="match status" value="1"/>
</dbReference>
<protein>
    <recommendedName>
        <fullName evidence="4">G-protein coupled receptor</fullName>
    </recommendedName>
</protein>
<feature type="transmembrane region" description="Helical" evidence="2">
    <location>
        <begin position="343"/>
        <end position="367"/>
    </location>
</feature>
<organism evidence="3">
    <name type="scientific">Cucumis melo</name>
    <name type="common">Muskmelon</name>
    <dbReference type="NCBI Taxonomy" id="3656"/>
    <lineage>
        <taxon>Eukaryota</taxon>
        <taxon>Viridiplantae</taxon>
        <taxon>Streptophyta</taxon>
        <taxon>Embryophyta</taxon>
        <taxon>Tracheophyta</taxon>
        <taxon>Spermatophyta</taxon>
        <taxon>Magnoliopsida</taxon>
        <taxon>eudicotyledons</taxon>
        <taxon>Gunneridae</taxon>
        <taxon>Pentapetalae</taxon>
        <taxon>rosids</taxon>
        <taxon>fabids</taxon>
        <taxon>Cucurbitales</taxon>
        <taxon>Cucurbitaceae</taxon>
        <taxon>Benincaseae</taxon>
        <taxon>Cucumis</taxon>
    </lineage>
</organism>